<reference evidence="1" key="1">
    <citation type="submission" date="2018-02" db="EMBL/GenBank/DDBJ databases">
        <title>Rhizophora mucronata_Transcriptome.</title>
        <authorList>
            <person name="Meera S.P."/>
            <person name="Sreeshan A."/>
            <person name="Augustine A."/>
        </authorList>
    </citation>
    <scope>NUCLEOTIDE SEQUENCE</scope>
    <source>
        <tissue evidence="1">Leaf</tissue>
    </source>
</reference>
<protein>
    <submittedName>
        <fullName evidence="1">Uncharacterized protein WRKY transcription factor 46</fullName>
    </submittedName>
</protein>
<proteinExistence type="predicted"/>
<name>A0A2P2LN19_RHIMU</name>
<evidence type="ECO:0000313" key="1">
    <source>
        <dbReference type="EMBL" id="MBX19368.1"/>
    </source>
</evidence>
<sequence length="103" mass="11478">MGFCPYFLQDQKSEGGPSLFSFSPFSPIFTLTTVFSTTFLLLGCDLGSETLESNLRAGESSTATFSIVPISYYLKPRTYMRRTEIQRKRKAGTILNWSVITAG</sequence>
<dbReference type="EMBL" id="GGEC01038884">
    <property type="protein sequence ID" value="MBX19368.1"/>
    <property type="molecule type" value="Transcribed_RNA"/>
</dbReference>
<organism evidence="1">
    <name type="scientific">Rhizophora mucronata</name>
    <name type="common">Asiatic mangrove</name>
    <dbReference type="NCBI Taxonomy" id="61149"/>
    <lineage>
        <taxon>Eukaryota</taxon>
        <taxon>Viridiplantae</taxon>
        <taxon>Streptophyta</taxon>
        <taxon>Embryophyta</taxon>
        <taxon>Tracheophyta</taxon>
        <taxon>Spermatophyta</taxon>
        <taxon>Magnoliopsida</taxon>
        <taxon>eudicotyledons</taxon>
        <taxon>Gunneridae</taxon>
        <taxon>Pentapetalae</taxon>
        <taxon>rosids</taxon>
        <taxon>fabids</taxon>
        <taxon>Malpighiales</taxon>
        <taxon>Rhizophoraceae</taxon>
        <taxon>Rhizophora</taxon>
    </lineage>
</organism>
<accession>A0A2P2LN19</accession>
<dbReference type="AlphaFoldDB" id="A0A2P2LN19"/>